<evidence type="ECO:0008006" key="5">
    <source>
        <dbReference type="Google" id="ProtNLM"/>
    </source>
</evidence>
<comment type="caution">
    <text evidence="3">The sequence shown here is derived from an EMBL/GenBank/DDBJ whole genome shotgun (WGS) entry which is preliminary data.</text>
</comment>
<reference evidence="3 4" key="1">
    <citation type="submission" date="2024-01" db="EMBL/GenBank/DDBJ databases">
        <authorList>
            <person name="Waweru B."/>
        </authorList>
    </citation>
    <scope>NUCLEOTIDE SEQUENCE [LARGE SCALE GENOMIC DNA]</scope>
</reference>
<accession>A0AAV1RCP0</accession>
<name>A0AAV1RCP0_9ROSI</name>
<sequence length="140" mass="13800">MVVAGVVLVAVVERVAMMVDDGEKGNLQYPKQRGVGELVCIYNRIMELWLILFITWSSLAVSLTVLDLLCKFGSRKFGSFMDVDGGQDGGIDLEGGSDDGRGDHCDGAGGGGGSDGGGGGGGGGSGGDGRGGGGGEGGGG</sequence>
<feature type="region of interest" description="Disordered" evidence="1">
    <location>
        <begin position="79"/>
        <end position="140"/>
    </location>
</feature>
<keyword evidence="2" id="KW-1133">Transmembrane helix</keyword>
<keyword evidence="2" id="KW-0472">Membrane</keyword>
<proteinExistence type="predicted"/>
<keyword evidence="4" id="KW-1185">Reference proteome</keyword>
<gene>
    <name evidence="3" type="ORF">DCAF_LOCUS9505</name>
</gene>
<dbReference type="AlphaFoldDB" id="A0AAV1RCP0"/>
<evidence type="ECO:0000256" key="2">
    <source>
        <dbReference type="SAM" id="Phobius"/>
    </source>
</evidence>
<evidence type="ECO:0000313" key="4">
    <source>
        <dbReference type="Proteomes" id="UP001314170"/>
    </source>
</evidence>
<feature type="compositionally biased region" description="Gly residues" evidence="1">
    <location>
        <begin position="107"/>
        <end position="140"/>
    </location>
</feature>
<dbReference type="Proteomes" id="UP001314170">
    <property type="component" value="Unassembled WGS sequence"/>
</dbReference>
<keyword evidence="2" id="KW-0812">Transmembrane</keyword>
<protein>
    <recommendedName>
        <fullName evidence="5">Glycine-rich protein</fullName>
    </recommendedName>
</protein>
<feature type="transmembrane region" description="Helical" evidence="2">
    <location>
        <begin position="48"/>
        <end position="70"/>
    </location>
</feature>
<dbReference type="EMBL" id="CAWUPB010000936">
    <property type="protein sequence ID" value="CAK7333567.1"/>
    <property type="molecule type" value="Genomic_DNA"/>
</dbReference>
<evidence type="ECO:0000256" key="1">
    <source>
        <dbReference type="SAM" id="MobiDB-lite"/>
    </source>
</evidence>
<organism evidence="3 4">
    <name type="scientific">Dovyalis caffra</name>
    <dbReference type="NCBI Taxonomy" id="77055"/>
    <lineage>
        <taxon>Eukaryota</taxon>
        <taxon>Viridiplantae</taxon>
        <taxon>Streptophyta</taxon>
        <taxon>Embryophyta</taxon>
        <taxon>Tracheophyta</taxon>
        <taxon>Spermatophyta</taxon>
        <taxon>Magnoliopsida</taxon>
        <taxon>eudicotyledons</taxon>
        <taxon>Gunneridae</taxon>
        <taxon>Pentapetalae</taxon>
        <taxon>rosids</taxon>
        <taxon>fabids</taxon>
        <taxon>Malpighiales</taxon>
        <taxon>Salicaceae</taxon>
        <taxon>Flacourtieae</taxon>
        <taxon>Dovyalis</taxon>
    </lineage>
</organism>
<evidence type="ECO:0000313" key="3">
    <source>
        <dbReference type="EMBL" id="CAK7333567.1"/>
    </source>
</evidence>